<evidence type="ECO:0000313" key="2">
    <source>
        <dbReference type="EMBL" id="QJA97590.1"/>
    </source>
</evidence>
<protein>
    <submittedName>
        <fullName evidence="2">Uncharacterized protein</fullName>
    </submittedName>
</protein>
<proteinExistence type="predicted"/>
<feature type="region of interest" description="Disordered" evidence="1">
    <location>
        <begin position="1"/>
        <end position="36"/>
    </location>
</feature>
<accession>A0A6M3LQX9</accession>
<organism evidence="2">
    <name type="scientific">viral metagenome</name>
    <dbReference type="NCBI Taxonomy" id="1070528"/>
    <lineage>
        <taxon>unclassified sequences</taxon>
        <taxon>metagenomes</taxon>
        <taxon>organismal metagenomes</taxon>
    </lineage>
</organism>
<evidence type="ECO:0000256" key="1">
    <source>
        <dbReference type="SAM" id="MobiDB-lite"/>
    </source>
</evidence>
<gene>
    <name evidence="2" type="ORF">MM415B06105_0008</name>
</gene>
<dbReference type="EMBL" id="MT143507">
    <property type="protein sequence ID" value="QJA97590.1"/>
    <property type="molecule type" value="Genomic_DNA"/>
</dbReference>
<reference evidence="2" key="1">
    <citation type="submission" date="2020-03" db="EMBL/GenBank/DDBJ databases">
        <title>The deep terrestrial virosphere.</title>
        <authorList>
            <person name="Holmfeldt K."/>
            <person name="Nilsson E."/>
            <person name="Simone D."/>
            <person name="Lopez-Fernandez M."/>
            <person name="Wu X."/>
            <person name="de Brujin I."/>
            <person name="Lundin D."/>
            <person name="Andersson A."/>
            <person name="Bertilsson S."/>
            <person name="Dopson M."/>
        </authorList>
    </citation>
    <scope>NUCLEOTIDE SEQUENCE</scope>
    <source>
        <strain evidence="2">MM415B06105</strain>
    </source>
</reference>
<name>A0A6M3LQX9_9ZZZZ</name>
<sequence length="68" mass="7787">MSRMPIRFDGNRSAYRDPGGTSALRRATRRNPRNLPCPTCKRPNMLTPADVRKGYQCDDCARLEEGCW</sequence>
<dbReference type="AlphaFoldDB" id="A0A6M3LQX9"/>